<feature type="domain" description="Fibronectin type-III" evidence="6">
    <location>
        <begin position="649"/>
        <end position="747"/>
    </location>
</feature>
<dbReference type="FunFam" id="2.60.40.10:FF:000107">
    <property type="entry name" value="Myosin, light chain kinase a"/>
    <property type="match status" value="1"/>
</dbReference>
<evidence type="ECO:0008006" key="9">
    <source>
        <dbReference type="Google" id="ProtNLM"/>
    </source>
</evidence>
<dbReference type="Proteomes" id="UP000018467">
    <property type="component" value="Unassembled WGS sequence"/>
</dbReference>
<dbReference type="PROSITE" id="PS50835">
    <property type="entry name" value="IG_LIKE"/>
    <property type="match status" value="3"/>
</dbReference>
<dbReference type="GeneTree" id="ENSGT00940000158669"/>
<dbReference type="Ensembl" id="ENSAMXT00000031402.1">
    <property type="protein sequence ID" value="ENSAMXP00000047172.1"/>
    <property type="gene ID" value="ENSAMXG00000019930.2"/>
</dbReference>
<feature type="transmembrane region" description="Helical" evidence="4">
    <location>
        <begin position="6"/>
        <end position="32"/>
    </location>
</feature>
<evidence type="ECO:0000259" key="5">
    <source>
        <dbReference type="PROSITE" id="PS50835"/>
    </source>
</evidence>
<feature type="region of interest" description="Disordered" evidence="3">
    <location>
        <begin position="384"/>
        <end position="404"/>
    </location>
</feature>
<keyword evidence="8" id="KW-1185">Reference proteome</keyword>
<dbReference type="SMART" id="SM00409">
    <property type="entry name" value="IG"/>
    <property type="match status" value="3"/>
</dbReference>
<keyword evidence="4" id="KW-0812">Transmembrane</keyword>
<feature type="region of interest" description="Disordered" evidence="3">
    <location>
        <begin position="729"/>
        <end position="749"/>
    </location>
</feature>
<dbReference type="Gene3D" id="2.60.40.10">
    <property type="entry name" value="Immunoglobulins"/>
    <property type="match status" value="8"/>
</dbReference>
<dbReference type="PRINTS" id="PR00014">
    <property type="entry name" value="FNTYPEIII"/>
</dbReference>
<reference evidence="8" key="2">
    <citation type="journal article" date="2014" name="Nat. Commun.">
        <title>The cavefish genome reveals candidate genes for eye loss.</title>
        <authorList>
            <person name="McGaugh S.E."/>
            <person name="Gross J.B."/>
            <person name="Aken B."/>
            <person name="Blin M."/>
            <person name="Borowsky R."/>
            <person name="Chalopin D."/>
            <person name="Hinaux H."/>
            <person name="Jeffery W.R."/>
            <person name="Keene A."/>
            <person name="Ma L."/>
            <person name="Minx P."/>
            <person name="Murphy D."/>
            <person name="O'Quin K.E."/>
            <person name="Retaux S."/>
            <person name="Rohner N."/>
            <person name="Searle S.M."/>
            <person name="Stahl B.A."/>
            <person name="Tabin C."/>
            <person name="Volff J.N."/>
            <person name="Yoshizawa M."/>
            <person name="Warren W.C."/>
        </authorList>
    </citation>
    <scope>NUCLEOTIDE SEQUENCE [LARGE SCALE GENOMIC DNA]</scope>
    <source>
        <strain evidence="8">female</strain>
    </source>
</reference>
<evidence type="ECO:0000256" key="4">
    <source>
        <dbReference type="SAM" id="Phobius"/>
    </source>
</evidence>
<reference evidence="7" key="4">
    <citation type="submission" date="2025-09" db="UniProtKB">
        <authorList>
            <consortium name="Ensembl"/>
        </authorList>
    </citation>
    <scope>IDENTIFICATION</scope>
</reference>
<feature type="domain" description="Fibronectin type-III" evidence="6">
    <location>
        <begin position="547"/>
        <end position="641"/>
    </location>
</feature>
<dbReference type="PROSITE" id="PS50853">
    <property type="entry name" value="FN3"/>
    <property type="match status" value="4"/>
</dbReference>
<dbReference type="SMART" id="SM00060">
    <property type="entry name" value="FN3"/>
    <property type="match status" value="4"/>
</dbReference>
<dbReference type="FunFam" id="2.60.40.10:FF:002172">
    <property type="entry name" value="Myomesin 1a (skelemin)"/>
    <property type="match status" value="1"/>
</dbReference>
<dbReference type="Bgee" id="ENSAMXG00000019930">
    <property type="expression patterns" value="Expressed in muscle tissue and 7 other cell types or tissues"/>
</dbReference>
<reference evidence="8" key="1">
    <citation type="submission" date="2013-03" db="EMBL/GenBank/DDBJ databases">
        <authorList>
            <person name="Jeffery W."/>
            <person name="Warren W."/>
            <person name="Wilson R.K."/>
        </authorList>
    </citation>
    <scope>NUCLEOTIDE SEQUENCE</scope>
    <source>
        <strain evidence="8">female</strain>
    </source>
</reference>
<dbReference type="InterPro" id="IPR050964">
    <property type="entry name" value="Striated_Muscle_Regulatory"/>
</dbReference>
<dbReference type="SUPFAM" id="SSF49265">
    <property type="entry name" value="Fibronectin type III"/>
    <property type="match status" value="3"/>
</dbReference>
<dbReference type="InterPro" id="IPR007110">
    <property type="entry name" value="Ig-like_dom"/>
</dbReference>
<dbReference type="InterPro" id="IPR013783">
    <property type="entry name" value="Ig-like_fold"/>
</dbReference>
<sequence length="1108" mass="124019">MLFSSLLFSSILFSSILFSSILLYSLLLFFIFSSLPFYAVLFFYILCFSISSFLFFSLTCFSLLHSSFPFVSFLSYFFLFSILLLSSLLFSSNIVSFLFPSFLFSCIFFYPPLFSFFLLFPSPLLSSLLLSCLLFFLFISCFLSHFYSPLIYSHLLSPHFSFAPLISYCILLSHVSFLLFSPLFSSAAPLVETEALFDSTFPPSFVKEGETLVLSCGFTSPLLPFQQDVSWFRDGEPLRPSGRVEVQTALRSSTLTLRGAHKEHEGFYSTRLQTRDGPQEHSAFIYIRDGAAAVVGAAGSPLQVECSDVNRDYVFLSWKPPSADGAAPVQGYYIERCEVGLLKWSRCNEVVQKVCYYPVMGLQENTMYQFRVCAVNQAGVGRPSKPTEPILTSDPMEPSRTMGNNSLSKNVMAKTGTHQVKGVPAAPHCIQAVADTDSSAVLLWKEPKNTEGILGYYLYCSEVGTSNWRTINNKPVNGTRSDTLQTLQSYRMSVEPPKRPVVFTVHGLNTNKDYVFRVKSVGRAGNSHYSEESQPVRIKAAKVVPSPPSGVCLLHCSGSEMVIGWRAPANQGGEAVKGYFLDQREKPQTVWREVNPKPVKERVYKVSALLEGHYYQFRLFASNVIGLSKPSQPSEAFLCEPWTMPEPGCPYDLELREVRRESLVVMWAEPLYQGQSQITGYVVEISQGEESEDWTEVTQESVTDRHLKISGLRAGQTYRLRVSAVNSAGVGRPSLPTEPITAQTKPGTKDMEIGVDNDGFIFLSFQASETAEDGQFKWNKNYRETIDAGRAHLETKHKTSVLTFTAASEEDLGLYTAEMMDSPGVSSSYNFTARKINFDKPNGLVEILFDQLSKEDEGSYTAQLKDGRAKNQFTLVLVDESRKEAGVYRAVVSDSRGEDESILELVDTEKKMDQGERNAPGSSMQKVWNEIFNPTENDKGKYTLEMFDGQETHKRHLDLSGQGTAFCQCFFLDRAKVTKGLPDVVAIMEGKSLCLTCFADGDPAPEMFWLKNDREITSTGQYHIAHENKCTTITISSVTMEDSGNYSIFVRNSYGSQTVHISSLGCVWIYRYYIFIVFPNTLDTPASLGKNRRANSPQGRPPPGQFQR</sequence>
<dbReference type="GO" id="GO:0003007">
    <property type="term" value="P:heart morphogenesis"/>
    <property type="evidence" value="ECO:0007669"/>
    <property type="project" value="UniProtKB-ARBA"/>
</dbReference>
<feature type="transmembrane region" description="Helical" evidence="4">
    <location>
        <begin position="126"/>
        <end position="148"/>
    </location>
</feature>
<dbReference type="GO" id="GO:0045214">
    <property type="term" value="P:sarcomere organization"/>
    <property type="evidence" value="ECO:0007669"/>
    <property type="project" value="TreeGrafter"/>
</dbReference>
<organism evidence="7 8">
    <name type="scientific">Astyanax mexicanus</name>
    <name type="common">Blind cave fish</name>
    <name type="synonym">Astyanax fasciatus mexicanus</name>
    <dbReference type="NCBI Taxonomy" id="7994"/>
    <lineage>
        <taxon>Eukaryota</taxon>
        <taxon>Metazoa</taxon>
        <taxon>Chordata</taxon>
        <taxon>Craniata</taxon>
        <taxon>Vertebrata</taxon>
        <taxon>Euteleostomi</taxon>
        <taxon>Actinopterygii</taxon>
        <taxon>Neopterygii</taxon>
        <taxon>Teleostei</taxon>
        <taxon>Ostariophysi</taxon>
        <taxon>Characiformes</taxon>
        <taxon>Characoidei</taxon>
        <taxon>Acestrorhamphidae</taxon>
        <taxon>Acestrorhamphinae</taxon>
        <taxon>Astyanax</taxon>
    </lineage>
</organism>
<dbReference type="Pfam" id="PF07679">
    <property type="entry name" value="I-set"/>
    <property type="match status" value="2"/>
</dbReference>
<feature type="transmembrane region" description="Helical" evidence="4">
    <location>
        <begin position="160"/>
        <end position="180"/>
    </location>
</feature>
<dbReference type="InterPro" id="IPR036116">
    <property type="entry name" value="FN3_sf"/>
</dbReference>
<feature type="transmembrane region" description="Helical" evidence="4">
    <location>
        <begin position="97"/>
        <end position="120"/>
    </location>
</feature>
<dbReference type="InterPro" id="IPR003961">
    <property type="entry name" value="FN3_dom"/>
</dbReference>
<keyword evidence="4" id="KW-1133">Transmembrane helix</keyword>
<feature type="domain" description="Fibronectin type-III" evidence="6">
    <location>
        <begin position="426"/>
        <end position="541"/>
    </location>
</feature>
<feature type="region of interest" description="Disordered" evidence="3">
    <location>
        <begin position="1089"/>
        <end position="1108"/>
    </location>
</feature>
<dbReference type="SMART" id="SM00408">
    <property type="entry name" value="IGc2"/>
    <property type="match status" value="2"/>
</dbReference>
<evidence type="ECO:0000313" key="8">
    <source>
        <dbReference type="Proteomes" id="UP000018467"/>
    </source>
</evidence>
<dbReference type="InterPro" id="IPR003599">
    <property type="entry name" value="Ig_sub"/>
</dbReference>
<dbReference type="AlphaFoldDB" id="A0A3B1JXM4"/>
<feature type="compositionally biased region" description="Pro residues" evidence="3">
    <location>
        <begin position="1099"/>
        <end position="1108"/>
    </location>
</feature>
<keyword evidence="4" id="KW-0472">Membrane</keyword>
<name>A0A3B1JXM4_ASTMX</name>
<accession>A0A3B1JXM4</accession>
<feature type="domain" description="Ig-like" evidence="5">
    <location>
        <begin position="975"/>
        <end position="1062"/>
    </location>
</feature>
<keyword evidence="1" id="KW-0677">Repeat</keyword>
<dbReference type="PANTHER" id="PTHR13817:SF89">
    <property type="entry name" value="MYOMESIN-3"/>
    <property type="match status" value="1"/>
</dbReference>
<feature type="domain" description="Ig-like" evidence="5">
    <location>
        <begin position="189"/>
        <end position="286"/>
    </location>
</feature>
<reference evidence="7" key="3">
    <citation type="submission" date="2025-08" db="UniProtKB">
        <authorList>
            <consortium name="Ensembl"/>
        </authorList>
    </citation>
    <scope>IDENTIFICATION</scope>
</reference>
<evidence type="ECO:0000259" key="6">
    <source>
        <dbReference type="PROSITE" id="PS50853"/>
    </source>
</evidence>
<evidence type="ECO:0000256" key="3">
    <source>
        <dbReference type="SAM" id="MobiDB-lite"/>
    </source>
</evidence>
<dbReference type="InterPro" id="IPR013098">
    <property type="entry name" value="Ig_I-set"/>
</dbReference>
<dbReference type="InterPro" id="IPR036179">
    <property type="entry name" value="Ig-like_dom_sf"/>
</dbReference>
<keyword evidence="2" id="KW-0393">Immunoglobulin domain</keyword>
<dbReference type="GO" id="GO:0031430">
    <property type="term" value="C:M band"/>
    <property type="evidence" value="ECO:0007669"/>
    <property type="project" value="TreeGrafter"/>
</dbReference>
<dbReference type="PANTHER" id="PTHR13817">
    <property type="entry name" value="TITIN"/>
    <property type="match status" value="1"/>
</dbReference>
<feature type="domain" description="Ig-like" evidence="5">
    <location>
        <begin position="733"/>
        <end position="832"/>
    </location>
</feature>
<dbReference type="SUPFAM" id="SSF48726">
    <property type="entry name" value="Immunoglobulin"/>
    <property type="match status" value="3"/>
</dbReference>
<dbReference type="Pfam" id="PF00041">
    <property type="entry name" value="fn3"/>
    <property type="match status" value="4"/>
</dbReference>
<dbReference type="GO" id="GO:0055013">
    <property type="term" value="P:cardiac muscle cell development"/>
    <property type="evidence" value="ECO:0007669"/>
    <property type="project" value="UniProtKB-ARBA"/>
</dbReference>
<evidence type="ECO:0000256" key="2">
    <source>
        <dbReference type="ARBA" id="ARBA00023319"/>
    </source>
</evidence>
<evidence type="ECO:0000313" key="7">
    <source>
        <dbReference type="Ensembl" id="ENSAMXP00000047172.1"/>
    </source>
</evidence>
<evidence type="ECO:0000256" key="1">
    <source>
        <dbReference type="ARBA" id="ARBA00022737"/>
    </source>
</evidence>
<dbReference type="CDD" id="cd00063">
    <property type="entry name" value="FN3"/>
    <property type="match status" value="4"/>
</dbReference>
<feature type="domain" description="Fibronectin type-III" evidence="6">
    <location>
        <begin position="300"/>
        <end position="395"/>
    </location>
</feature>
<feature type="transmembrane region" description="Helical" evidence="4">
    <location>
        <begin position="70"/>
        <end position="90"/>
    </location>
</feature>
<dbReference type="InterPro" id="IPR003598">
    <property type="entry name" value="Ig_sub2"/>
</dbReference>
<proteinExistence type="predicted"/>
<protein>
    <recommendedName>
        <fullName evidence="9">Myomesin 3</fullName>
    </recommendedName>
</protein>
<feature type="transmembrane region" description="Helical" evidence="4">
    <location>
        <begin position="39"/>
        <end position="64"/>
    </location>
</feature>
<dbReference type="FunFam" id="2.60.40.10:FF:000029">
    <property type="entry name" value="Myomesin 1"/>
    <property type="match status" value="2"/>
</dbReference>
<dbReference type="FunFam" id="2.60.40.10:FF:000197">
    <property type="entry name" value="Myomesin 1"/>
    <property type="match status" value="1"/>
</dbReference>